<feature type="region of interest" description="Disordered" evidence="2">
    <location>
        <begin position="2383"/>
        <end position="2412"/>
    </location>
</feature>
<name>A0A0D9QPS7_PLAFR</name>
<gene>
    <name evidence="3" type="ORF">AK88_01171</name>
</gene>
<feature type="compositionally biased region" description="Basic and acidic residues" evidence="2">
    <location>
        <begin position="1852"/>
        <end position="1865"/>
    </location>
</feature>
<sequence>MALLLYLLEYLLQKLGVKKYIRGVKHMCMNSIKHFMWEELELTPFTLSLPNDLVRSTEKNVFLKRPKRHHKEKGAFGAYLAYLDTLTERKHQLSFHIFYVGRVDVDWGILPSSRGGGRSVDGRSGGVRDAGLYSGLTVQVENVFVSVKLEEEGAQEREPEKGQGVNKMCDTVEGNICKVKGDGEGKGSEDGSEVAEISRSFPVVALLIAIVYLNVVTTKLYTLACSLLKYIAHNIIKRSFLRIFKEIVSKLAMQYILCLDVKNINIIFEDTLSNGKKKIFLSVHMNEVHADNCSFIRSREREERHMMGVQMNRSLITNGTNIIYSDGDTLNRNELEDLFKVTIGQLSVYQDGRSQHISRSDISEDKFKYKFFFFYNVKVTHKRECLLKETTLLCDVLKDRSNQRYLLSVATPSIHISLSNDRLYTLYLFLYKYVCIARGDGAQMEGGPKQGRRQPHRGQPHRRNVTSVQDSLHRTGRMCDTGGMKLLLELNFHMEEFNVDYWYGRGNDSLCCCCKNVDLFFALKGGTCGPAKCSRTRQDGSVKNRALHNFTFSLDSFSITESYSSLSLIVSKVKEELLRFNTKKSYAFKKVMYNDLLDATCAEYASVTSALAGRYGFSAPSKGKNKHCLIAQVNRKCERGGSRSSEYLIGLNIECVSLVISRVDRFCVLVGALLERDLFILHHHLGVTSGTKRVQDSSIGGETHPSLVQISTQINRIKVELTKLRAPTMILCLDHTLLHFTNKNITHVKKKAVRKFRTSPNFLLAKKLKKKVKAINNHVNINYKIANIYTYIKYDRSTHVLVFPFALFFTLDRTTMYRVRISIISLVVELNSKVLNLLRKLFCGSEECSEERGSHSRTSGSGYFTSEEVPWGKVQLKKTQLCYPDGRKKREDIPTMVINHVKDNVVSIEEELNFLFGALEVFYDNDQVAHEKDEEDYYVSSSFSITYVLSFFINMQVKFSCRHVNLFFFLCKENTPNTKKLKKKKISNVIIFLQSDQVRSNRWDKAKGTERYMEAFHFKFISERTIFHFFATKKKNAYLLKNKLYIYDFASFCDFNIRSVPLHFESLRGVRVYSLADLGGERNIIRLRPCDGCIPGNVREKVVGRGGCYSRGAHPNCPSYALTLRHQFQLTNSGELKRQGVKNKHVIACYLERLDLYVHDFFLNMAYYAYLHLWQVQRGEVDHAGRTNHFIKSPLRNVFPSEAHLLHLRRNNNTFYTSVMKKMLRLVFYFIAKRITCSFLFMNKGDMVGEQRLSSLGAASKHFKVETNCLVVKMRSNLVSVQAVKEVAGVAEAAGAGEVPHVGASPRGKAHQLPPIQRDRGKRAHERRTRRLQHKCATRSRRHFYVCKLAFHMFVKETSVMRYIVEGQGVKNKGKPPLSSAVPSIGPYHHSPQRSLPSREASTGVVNTQQEYSEHWQNVTQARTKTRKRRNVFIKMERINLILSDLLNMVIHLNSHRVRISSDVSVLDSLKWYMEAIKDSFQNPFFRTHFPLNRCTSDRSASEEVRDFIKRRNKYAHGGMIAMGGLNAGEVYPMDHNGKKNITVCYKHIGTLLQVRKVHICVNRVTWSCTYFVCPLAEEGKTKGTGADCSGEVTNKAKNKKMRGKKKEKLLLKIKKGTFVFSRTCKGTTYSRQVVQLCCLVKSTLCDVHLFVKGLEDGKRFLILQSNYLHLGNQLRFQLPATKVLRRSVHMVKRIRSRVGRSKWNRTYEPLNCAQRTRHPFLPLLYPSITCAMRRRKVRLLFKMLRCLKRKIKTRKGGDASWSLQMQGGREPHLVNVKTVLKSYSSRGEKGGDGRVGCNCSFNVLLNERYVVSLVNLYACVVEMGAKAQRLLRRYGLGGSGAGSGDGTAFPHDSRGESRRDERTWSKVQGKQLAPIIRRVHAKHRVKKMRSAGRAAGVRLHSRVGMNPRNSPFVGAKKATQNRGIRLAGTGVSKWVNHRSVHLSQQRNGYSPQLTLMDALLKCVSFKLKNVFFLFHTDRENAFLGTYVGVLKGELTSKGSRTNKQKTMQNFRYLHELKELLLFSSNDYFDAKGKVYLFEMFNTLSRRNYQNCMNMFIFFLKKIKINFQVRNLNRKRRKYIEGVGAIGQKCNKGVFLIRRKLPTKERNVVDQVKETQTLLSKREGSVLMRNDEMDIKVLEQRQERKEEEASVPRRMGRKGVHRGRTKRCTPPPTEVATVLKRAVSNRKQLLKEYITNITHYETKYTQVERKNTVLFLNRRADVGVESTVGCMWRALEVIEGRAKMIARRKEINQSEKMSVHVKCAVKGNPALNLTIKHTYKDVCFFLPMNSLVQWHKIVSTSKMWRAFQFLSLARSTQTKQHVEGTEGRKKKKKNFFLSYHFKIFFANLNVHLLSTCTYLMDDVKESGEDILYDMSLVKEKQKKTRRAYTSGRTDSGDKRKASRTKHEREGNHKVFGQERTKELHRRKRGEDFFTVTQKRNKGKEEYVYVNTPEVKNHPSYVGHEREVERKNIYLALPGRGMQPWKGMKSTKGMKGTKRTKETRETTNKGTLVDVNKTHFNIIMQHLRVKCGLLHAPLTTHTAINIMRVEQVGVSSNQAKHHKVYLSLLGVRKFYLRRCRGMSTEYMQRPVNGGGTNAKQHGAHVANDDEQRRGSTSLQDEDEPHISVIPLREFCLYNLVEFINILCFYTRVNYVLNRGESLRMKSGHKGSKKFPPIFFTPSFGALNENHLSQEGRTTEEERSRTFRQNGYFSFPSKRNSTERGMTTPPLSSNSFSNYALLSSKGNGYGDRGRRNALLWVGSGVRHAPGRANEAMNTGRVHEAINTRRNNGQNKMTSGGITPQVGDTHLKNSKSDSNERKIATHTKVLVTKNCASIIVSRMSVGLNNNDLLILKFLLEDVEYLGRQRREGKVYTCRYSYRGVVISSKFRKGRCSRRGATTDGTKRGSKSGVKALNKPLSKPITRTTNKVHINVDMMKVSFLTLGYLHELFSINSMNNQLTLTSTWRKRKLKKTQVALNMKQMNALCLDIIHLKNFLFKNSRKIPFVHSFDLAVHYNMDERKKKKLWIYIKNDVHIYMGRGIVNFLFLFKQHFIHSHLSYHECVLCSQVSNEKIRTIRDVRNFVSFQNKFHKEFIIIKNYTPYDLLYQYEDNVGLVKRNEDSVIVCANLFFLLIYSVEDTSLRKKIFLKGRNYLSGGSPHNANQYGPHFGKAYRHPNDAQQDPHHKKTLSAKNYLHIDVGIHDNKKCIYIYPYFFVNILFDEYLKRDTTTRMIVGESTVAKNDPSSLKFIKANTINTCVVKDNQTAFSVPFHFMKQCEFMQLVVKMHNDKLYVSNKMKYSQFLKLRRYVFRDIHDSVHVLYCSFFFLVKKRARVENSRMDTAHVDNSRMDTAHVDKAHVDNSRMDTAHADKARVRGGGPGQPGSRTDAEDAKYSKIFSVVRMVKKNVHVFSIQNCMKIINLTPFNINVLLKREKGSIKTYSLRSFDYVNVYHFCFLNNLILNFSLSFYRQWIKFLKVNNEAYFARAEVKQDLFVATNRGEVVVQTRTATPSNDSETEEHENVKGLPQIVFFDLVKFHNLYFVVYIYMYEQVYNITIVSKHNVMNYTRNVLQYYVLNDEENCLDDLKFQCEVKKYNVKQTYTALKEDLLLLSPVMGRRVFALEQDILKIEEEEEEEKKKKYEQENKNENNKHCIKNYCFNHRFSLNSYNKTMSNDSVSYEINKSYTKVIQLNEEYVTVRVHHLHFHSFGISFIQFFPYLVLVNLTKYTFEVKSKPHDVLEKEQHEQQRHREARHGEQLVDSNESDDLNFSEHSCFSPTSEDDSEFDVAGEENRPRGGSGPGEHYERSSYLGKIAALFDEEKVDSRRPDRTNLLHSMSVQELNIKNKSAWDFISLKIRQPQEEGGGHQVTLDKVTHNGEAPVEETEKKMEQKALIKSPMNRPEGAKIINYAQALKVLTRKTHEKRGSPRVVKTKHIRGKYIRIHKNCATYFYTYKYAQIYTKNSNKHLTVVKEKLFHIFTVEKDKTYYIFIKRIPLLSGEVDGGSSRPIGGSHPSEQPSRRKKNRCDNNDGGTDEMGFTCEEAEEGEEDGEEDKAETIMKDAPHVEEEAPLGTLRSAEYERSLHEYSRLKKMNIDLVIFTKKNTMQQIFKKYKEQINEQVNKKGRIHIYNNLDVPLLMNPAQSTHLIFIQKRYVHFKDEKCIFFFFPKFILMNNKTLQLLLKLGDETPLTKYESVRNYLHLVKIPDMHKNFHVMKFALVCNLISSFSFSFFLFKRKKVKGVVSPSIGGETQFVYYELYLVKYHCDIVLNKNNDVNIILNGSRESQFVKNVFSLYYCFHFLKGENNIIGGPPPPCERVVASSKRNDMNRRTVPVMENTKGIIYINNLYGLSENDLINVKIFIKSVELMLTFEDVSSREAMTLVHMDQRIHFSKIFFNFYTFHCLNRKALTRRKRCIGFCDVRKPGKEKQPKERHRWGVRPPRRSELMDERPCPSRAIGGGSGEGGGNGGGVVALTNWSANLTKEGPNRECTNIVAVDESSSSPSSDQSAEWGEKSSRMRSSRILRRLLRRGRPEYVTTLSRTDNMASRREGKRNFLTRKNNIIKIYNVYRLFKSKLYCQYSSHLFCSYVKNVHLYKQLFGLLKSNVHVVSMSYSDFYERVLVLIDNIRVSKEDEGVEKKTFERNSHTILTKYNDEETFISVNVDLLKQRVMKYKHIYNSLNIVHACCHLERERRQRTRRRQRKRRRQRQTMVQWVVPSNGDSTNTARRRKVTQLAERMNKRRVTSPERNAARIAKSKSFATNRARALLCSAYYFYKRGKDSRRGSLDATNCGDATNCDDEANAGYAANCGDDANRDDAELGAPSHQIHNLVQFIEQIKKQKLRKRRGDIIRNLSIEIASLSLTLDYNYFVNVLPLCYEYVCREWRHYSVSGSEEGSSAGGRGNHSTRVSCADGVVQALLREADSLHKFEPFAYSRSLYIPTSERKKNFLLYIYNLDIKKTKIYINVNYLLKLLLTQNFLMNISAIKIKNKKKKKIQYIFKKIKKIYFYNYISIFFYLLKNINISEHSSSTTLNLLSFFESFLKNNLQLLSPLNNLYSIVVTLKHKCEHQLEHSSKAGTSINGDTNYSLNKHINPFFNFEANRGLLISSTHYEYYSQQRENRTSTYLKNFFSFSHPSFLWKNVFTSPLSKEHQQRSGTAVRRTILDMLSQGVPLGVDGLLQRPTESASRDIALKSKSHTAEGDDKQVRALHRVRRVPRGTLQREAEPRHTQEETNRPKHKKKKLKRKKKREVQNITHISFTHNLNIRK</sequence>
<feature type="region of interest" description="Disordered" evidence="2">
    <location>
        <begin position="2893"/>
        <end position="2913"/>
    </location>
</feature>
<feature type="region of interest" description="Disordered" evidence="2">
    <location>
        <begin position="2709"/>
        <end position="2728"/>
    </location>
</feature>
<dbReference type="GeneID" id="24266485"/>
<accession>A0A0D9QPS7</accession>
<feature type="region of interest" description="Disordered" evidence="2">
    <location>
        <begin position="5209"/>
        <end position="5245"/>
    </location>
</feature>
<feature type="region of interest" description="Disordered" evidence="2">
    <location>
        <begin position="3998"/>
        <end position="4051"/>
    </location>
</feature>
<keyword evidence="4" id="KW-1185">Reference proteome</keyword>
<feature type="region of interest" description="Disordered" evidence="2">
    <location>
        <begin position="445"/>
        <end position="470"/>
    </location>
</feature>
<organism evidence="3 4">
    <name type="scientific">Plasmodium fragile</name>
    <dbReference type="NCBI Taxonomy" id="5857"/>
    <lineage>
        <taxon>Eukaryota</taxon>
        <taxon>Sar</taxon>
        <taxon>Alveolata</taxon>
        <taxon>Apicomplexa</taxon>
        <taxon>Aconoidasida</taxon>
        <taxon>Haemosporida</taxon>
        <taxon>Plasmodiidae</taxon>
        <taxon>Plasmodium</taxon>
        <taxon>Plasmodium (Plasmodium)</taxon>
    </lineage>
</organism>
<dbReference type="OMA" id="NYGHEHN"/>
<feature type="compositionally biased region" description="Basic and acidic residues" evidence="2">
    <location>
        <begin position="2394"/>
        <end position="2412"/>
    </location>
</feature>
<reference evidence="3 4" key="1">
    <citation type="submission" date="2014-03" db="EMBL/GenBank/DDBJ databases">
        <title>The Genome Sequence of Plasmodium fragile nilgiri.</title>
        <authorList>
            <consortium name="The Broad Institute Genomics Platform"/>
            <consortium name="The Broad Institute Genome Sequencing Center for Infectious Disease"/>
            <person name="Neafsey D."/>
            <person name="Duraisingh M."/>
            <person name="Young S.K."/>
            <person name="Zeng Q."/>
            <person name="Gargeya S."/>
            <person name="Abouelleil A."/>
            <person name="Alvarado L."/>
            <person name="Chapman S.B."/>
            <person name="Gainer-Dewar J."/>
            <person name="Goldberg J."/>
            <person name="Griggs A."/>
            <person name="Gujja S."/>
            <person name="Hansen M."/>
            <person name="Howarth C."/>
            <person name="Imamovic A."/>
            <person name="Larimer J."/>
            <person name="Pearson M."/>
            <person name="Poon T.W."/>
            <person name="Priest M."/>
            <person name="Roberts A."/>
            <person name="Saif S."/>
            <person name="Shea T."/>
            <person name="Sykes S."/>
            <person name="Wortman J."/>
            <person name="Nusbaum C."/>
            <person name="Birren B."/>
        </authorList>
    </citation>
    <scope>NUCLEOTIDE SEQUENCE [LARGE SCALE GENOMIC DNA]</scope>
    <source>
        <strain evidence="4">nilgiri</strain>
    </source>
</reference>
<proteinExistence type="predicted"/>
<evidence type="ECO:0000313" key="3">
    <source>
        <dbReference type="EMBL" id="KJP89085.1"/>
    </source>
</evidence>
<feature type="region of interest" description="Disordered" evidence="2">
    <location>
        <begin position="1843"/>
        <end position="1865"/>
    </location>
</feature>
<feature type="region of interest" description="Disordered" evidence="2">
    <location>
        <begin position="2788"/>
        <end position="2817"/>
    </location>
</feature>
<evidence type="ECO:0000256" key="1">
    <source>
        <dbReference type="SAM" id="Coils"/>
    </source>
</evidence>
<protein>
    <submittedName>
        <fullName evidence="3">Uncharacterized protein</fullName>
    </submittedName>
</protein>
<dbReference type="PANTHER" id="PTHR21533:SF19">
    <property type="entry name" value="LEUCINE-RICH PROTEIN"/>
    <property type="match status" value="1"/>
</dbReference>
<feature type="compositionally biased region" description="Basic residues" evidence="2">
    <location>
        <begin position="5231"/>
        <end position="5244"/>
    </location>
</feature>
<feature type="coiled-coil region" evidence="1">
    <location>
        <begin position="3616"/>
        <end position="3648"/>
    </location>
</feature>
<evidence type="ECO:0000256" key="2">
    <source>
        <dbReference type="SAM" id="MobiDB-lite"/>
    </source>
</evidence>
<feature type="region of interest" description="Disordered" evidence="2">
    <location>
        <begin position="2479"/>
        <end position="2504"/>
    </location>
</feature>
<feature type="region of interest" description="Disordered" evidence="2">
    <location>
        <begin position="3735"/>
        <end position="3802"/>
    </location>
</feature>
<feature type="compositionally biased region" description="Polar residues" evidence="2">
    <location>
        <begin position="2788"/>
        <end position="2799"/>
    </location>
</feature>
<dbReference type="OrthoDB" id="392790at2759"/>
<dbReference type="RefSeq" id="XP_012334230.1">
    <property type="nucleotide sequence ID" value="XM_012478807.1"/>
</dbReference>
<feature type="compositionally biased region" description="Basic and acidic residues" evidence="2">
    <location>
        <begin position="2141"/>
        <end position="2151"/>
    </location>
</feature>
<dbReference type="EMBL" id="KQ001654">
    <property type="protein sequence ID" value="KJP89085.1"/>
    <property type="molecule type" value="Genomic_DNA"/>
</dbReference>
<feature type="compositionally biased region" description="Acidic residues" evidence="2">
    <location>
        <begin position="3776"/>
        <end position="3786"/>
    </location>
</feature>
<keyword evidence="1" id="KW-0175">Coiled coil</keyword>
<feature type="region of interest" description="Disordered" evidence="2">
    <location>
        <begin position="2141"/>
        <end position="2171"/>
    </location>
</feature>
<feature type="region of interest" description="Disordered" evidence="2">
    <location>
        <begin position="4489"/>
        <end position="4512"/>
    </location>
</feature>
<dbReference type="Proteomes" id="UP000054561">
    <property type="component" value="Unassembled WGS sequence"/>
</dbReference>
<feature type="compositionally biased region" description="Basic and acidic residues" evidence="2">
    <location>
        <begin position="5215"/>
        <end position="5230"/>
    </location>
</feature>
<feature type="compositionally biased region" description="Acidic residues" evidence="2">
    <location>
        <begin position="4037"/>
        <end position="4050"/>
    </location>
</feature>
<feature type="region of interest" description="Disordered" evidence="2">
    <location>
        <begin position="2589"/>
        <end position="2620"/>
    </location>
</feature>
<feature type="compositionally biased region" description="Basic and acidic residues" evidence="2">
    <location>
        <begin position="3735"/>
        <end position="3754"/>
    </location>
</feature>
<dbReference type="VEuPathDB" id="PlasmoDB:AK88_01171"/>
<feature type="region of interest" description="Disordered" evidence="2">
    <location>
        <begin position="3366"/>
        <end position="3386"/>
    </location>
</feature>
<evidence type="ECO:0000313" key="4">
    <source>
        <dbReference type="Proteomes" id="UP000054561"/>
    </source>
</evidence>
<feature type="compositionally biased region" description="Basic residues" evidence="2">
    <location>
        <begin position="450"/>
        <end position="464"/>
    </location>
</feature>
<feature type="compositionally biased region" description="Basic residues" evidence="2">
    <location>
        <begin position="1320"/>
        <end position="1335"/>
    </location>
</feature>
<feature type="compositionally biased region" description="Low complexity" evidence="2">
    <location>
        <begin position="4494"/>
        <end position="4503"/>
    </location>
</feature>
<dbReference type="PANTHER" id="PTHR21533">
    <property type="entry name" value="LEUCINE-RICH PROTEIN"/>
    <property type="match status" value="1"/>
</dbReference>
<feature type="region of interest" description="Disordered" evidence="2">
    <location>
        <begin position="1299"/>
        <end position="1335"/>
    </location>
</feature>
<feature type="compositionally biased region" description="Basic residues" evidence="2">
    <location>
        <begin position="2154"/>
        <end position="2167"/>
    </location>
</feature>
<feature type="compositionally biased region" description="Basic and acidic residues" evidence="2">
    <location>
        <begin position="2806"/>
        <end position="2817"/>
    </location>
</feature>